<sequence length="307" mass="32619">MLVAENLRAAGRRTPLVPATSLSAAPGELLLVRAEDPLTRAGLALLLTGRMRPTEGRVRWDGDPSRRALRRRSGVVDSPVVNAMERHQRVRDHAAEMLSYLRPSPLRRSSTVAWLEDRGLGDLTDLREEELTGGQRLRLACALAGADADAELLVFDTPSRHAADPAREPDAWLAPLLELARDEDHPRAVVAVVPVLPDGWDGPVAEAGRAETDGQEADGAAGGTGDRAASPEADDGEASPEALRESEEPAGHDRPADPAGPADAADATAPADPQDPAHRADRGDPADRISPATPTRTIPHDPTRRAL</sequence>
<feature type="region of interest" description="Disordered" evidence="1">
    <location>
        <begin position="197"/>
        <end position="307"/>
    </location>
</feature>
<keyword evidence="3" id="KW-1185">Reference proteome</keyword>
<dbReference type="EMBL" id="JANAFB010000008">
    <property type="protein sequence ID" value="MCP3425348.1"/>
    <property type="molecule type" value="Genomic_DNA"/>
</dbReference>
<feature type="compositionally biased region" description="Basic and acidic residues" evidence="1">
    <location>
        <begin position="242"/>
        <end position="256"/>
    </location>
</feature>
<dbReference type="SUPFAM" id="SSF52540">
    <property type="entry name" value="P-loop containing nucleoside triphosphate hydrolases"/>
    <property type="match status" value="1"/>
</dbReference>
<feature type="compositionally biased region" description="Low complexity" evidence="1">
    <location>
        <begin position="257"/>
        <end position="274"/>
    </location>
</feature>
<gene>
    <name evidence="2" type="ORF">NBM05_04765</name>
</gene>
<protein>
    <recommendedName>
        <fullName evidence="4">ABC transporter domain-containing protein</fullName>
    </recommendedName>
</protein>
<comment type="caution">
    <text evidence="2">The sequence shown here is derived from an EMBL/GenBank/DDBJ whole genome shotgun (WGS) entry which is preliminary data.</text>
</comment>
<dbReference type="Gene3D" id="3.40.50.300">
    <property type="entry name" value="P-loop containing nucleotide triphosphate hydrolases"/>
    <property type="match status" value="1"/>
</dbReference>
<evidence type="ECO:0000313" key="3">
    <source>
        <dbReference type="Proteomes" id="UP001139502"/>
    </source>
</evidence>
<evidence type="ECO:0000256" key="1">
    <source>
        <dbReference type="SAM" id="MobiDB-lite"/>
    </source>
</evidence>
<feature type="compositionally biased region" description="Basic and acidic residues" evidence="1">
    <location>
        <begin position="298"/>
        <end position="307"/>
    </location>
</feature>
<organism evidence="2 3">
    <name type="scientific">Rothia santali</name>
    <dbReference type="NCBI Taxonomy" id="2949643"/>
    <lineage>
        <taxon>Bacteria</taxon>
        <taxon>Bacillati</taxon>
        <taxon>Actinomycetota</taxon>
        <taxon>Actinomycetes</taxon>
        <taxon>Micrococcales</taxon>
        <taxon>Micrococcaceae</taxon>
        <taxon>Rothia</taxon>
    </lineage>
</organism>
<evidence type="ECO:0000313" key="2">
    <source>
        <dbReference type="EMBL" id="MCP3425348.1"/>
    </source>
</evidence>
<dbReference type="InterPro" id="IPR027417">
    <property type="entry name" value="P-loop_NTPase"/>
</dbReference>
<dbReference type="RefSeq" id="WP_254165498.1">
    <property type="nucleotide sequence ID" value="NZ_JANAFB010000008.1"/>
</dbReference>
<accession>A0A9X2KHM8</accession>
<feature type="compositionally biased region" description="Basic and acidic residues" evidence="1">
    <location>
        <begin position="275"/>
        <end position="287"/>
    </location>
</feature>
<proteinExistence type="predicted"/>
<reference evidence="2" key="1">
    <citation type="submission" date="2022-06" db="EMBL/GenBank/DDBJ databases">
        <title>Rothia sp. isolated from sandalwood seedling.</title>
        <authorList>
            <person name="Tuikhar N."/>
            <person name="Kirdat K."/>
            <person name="Thorat V."/>
            <person name="Swetha P."/>
            <person name="Padma S."/>
            <person name="Sundararaj R."/>
            <person name="Yadav A."/>
        </authorList>
    </citation>
    <scope>NUCLEOTIDE SEQUENCE</scope>
    <source>
        <strain evidence="2">AR01</strain>
    </source>
</reference>
<dbReference type="Proteomes" id="UP001139502">
    <property type="component" value="Unassembled WGS sequence"/>
</dbReference>
<name>A0A9X2KHM8_9MICC</name>
<dbReference type="AlphaFoldDB" id="A0A9X2KHM8"/>
<evidence type="ECO:0008006" key="4">
    <source>
        <dbReference type="Google" id="ProtNLM"/>
    </source>
</evidence>